<dbReference type="FunCoup" id="D8SCX9">
    <property type="interactions" value="4845"/>
</dbReference>
<dbReference type="Gene3D" id="1.25.40.990">
    <property type="match status" value="1"/>
</dbReference>
<evidence type="ECO:0000256" key="2">
    <source>
        <dbReference type="ARBA" id="ARBA00022942"/>
    </source>
</evidence>
<dbReference type="GO" id="GO:0043161">
    <property type="term" value="P:proteasome-mediated ubiquitin-dependent protein catabolic process"/>
    <property type="evidence" value="ECO:0000318"/>
    <property type="project" value="GO_Central"/>
</dbReference>
<dbReference type="Proteomes" id="UP000001514">
    <property type="component" value="Unassembled WGS sequence"/>
</dbReference>
<name>D8SCX9_SELML</name>
<dbReference type="PANTHER" id="PTHR12387:SF0">
    <property type="entry name" value="26S PROTEASOME NON-ATPASE REGULATORY SUBUNIT 8"/>
    <property type="match status" value="1"/>
</dbReference>
<dbReference type="GO" id="GO:0005634">
    <property type="term" value="C:nucleus"/>
    <property type="evidence" value="ECO:0000318"/>
    <property type="project" value="GO_Central"/>
</dbReference>
<dbReference type="OMA" id="HIMDGYF"/>
<dbReference type="STRING" id="88036.D8SCX9"/>
<dbReference type="InterPro" id="IPR000717">
    <property type="entry name" value="PCI_dom"/>
</dbReference>
<dbReference type="GO" id="GO:0008541">
    <property type="term" value="C:proteasome regulatory particle, lid subcomplex"/>
    <property type="evidence" value="ECO:0000318"/>
    <property type="project" value="GO_Central"/>
</dbReference>
<gene>
    <name evidence="4" type="ORF">SELMODRAFT_154330</name>
</gene>
<evidence type="ECO:0000313" key="4">
    <source>
        <dbReference type="EMBL" id="EFJ17934.1"/>
    </source>
</evidence>
<proteinExistence type="inferred from homology"/>
<dbReference type="OrthoDB" id="8775810at2759"/>
<keyword evidence="5" id="KW-1185">Reference proteome</keyword>
<feature type="domain" description="PCI" evidence="3">
    <location>
        <begin position="80"/>
        <end position="253"/>
    </location>
</feature>
<dbReference type="EMBL" id="GL377612">
    <property type="protein sequence ID" value="EFJ17934.1"/>
    <property type="molecule type" value="Genomic_DNA"/>
</dbReference>
<dbReference type="Gramene" id="EFJ17934">
    <property type="protein sequence ID" value="EFJ17934"/>
    <property type="gene ID" value="SELMODRAFT_154330"/>
</dbReference>
<dbReference type="PANTHER" id="PTHR12387">
    <property type="entry name" value="26S PROTEASOME NON-ATPASE REGULATORY SUBUNIT 8"/>
    <property type="match status" value="1"/>
</dbReference>
<dbReference type="InterPro" id="IPR033464">
    <property type="entry name" value="CSN8_PSD8_EIF3K"/>
</dbReference>
<sequence length="269" mass="31348">MDSGNSKVLEAQRLYGRLETSIFARNFDSARAFLNQLKVKLTEFSGLPPLYRHTSTQVEELKLARSILEQAVLLSVGTEDQESFELHFLQLKPYYTDTRHLIPPSNFEYIMLGLNLLRLLVQNRIAEFHTELELLSPEALKNDCIKIVVELEQALMEGAYNHVLRSRKVPHDSYNYFINLLAKTVRDEIAGCSEKAYDFLTLDDAKTIFKFTRDQDLMTYISEEHPDWEIRNRCVYFQKVKDFSLCKEIPSLQLINQTLGYARELERIV</sequence>
<dbReference type="PROSITE" id="PS50250">
    <property type="entry name" value="PCI"/>
    <property type="match status" value="1"/>
</dbReference>
<dbReference type="InParanoid" id="D8SCX9"/>
<evidence type="ECO:0000259" key="3">
    <source>
        <dbReference type="PROSITE" id="PS50250"/>
    </source>
</evidence>
<dbReference type="InterPro" id="IPR006746">
    <property type="entry name" value="26S_Psome_Rpn12"/>
</dbReference>
<dbReference type="Pfam" id="PF10075">
    <property type="entry name" value="CSN8_PSD8_EIF3K"/>
    <property type="match status" value="1"/>
</dbReference>
<dbReference type="KEGG" id="smo:SELMODRAFT_154330"/>
<protein>
    <recommendedName>
        <fullName evidence="3">PCI domain-containing protein</fullName>
    </recommendedName>
</protein>
<evidence type="ECO:0000256" key="1">
    <source>
        <dbReference type="ARBA" id="ARBA00009627"/>
    </source>
</evidence>
<evidence type="ECO:0000313" key="5">
    <source>
        <dbReference type="Proteomes" id="UP000001514"/>
    </source>
</evidence>
<keyword evidence="2" id="KW-0647">Proteasome</keyword>
<dbReference type="HOGENOM" id="CLU_046003_0_0_1"/>
<dbReference type="AlphaFoldDB" id="D8SCX9"/>
<reference evidence="4 5" key="1">
    <citation type="journal article" date="2011" name="Science">
        <title>The Selaginella genome identifies genetic changes associated with the evolution of vascular plants.</title>
        <authorList>
            <person name="Banks J.A."/>
            <person name="Nishiyama T."/>
            <person name="Hasebe M."/>
            <person name="Bowman J.L."/>
            <person name="Gribskov M."/>
            <person name="dePamphilis C."/>
            <person name="Albert V.A."/>
            <person name="Aono N."/>
            <person name="Aoyama T."/>
            <person name="Ambrose B.A."/>
            <person name="Ashton N.W."/>
            <person name="Axtell M.J."/>
            <person name="Barker E."/>
            <person name="Barker M.S."/>
            <person name="Bennetzen J.L."/>
            <person name="Bonawitz N.D."/>
            <person name="Chapple C."/>
            <person name="Cheng C."/>
            <person name="Correa L.G."/>
            <person name="Dacre M."/>
            <person name="DeBarry J."/>
            <person name="Dreyer I."/>
            <person name="Elias M."/>
            <person name="Engstrom E.M."/>
            <person name="Estelle M."/>
            <person name="Feng L."/>
            <person name="Finet C."/>
            <person name="Floyd S.K."/>
            <person name="Frommer W.B."/>
            <person name="Fujita T."/>
            <person name="Gramzow L."/>
            <person name="Gutensohn M."/>
            <person name="Harholt J."/>
            <person name="Hattori M."/>
            <person name="Heyl A."/>
            <person name="Hirai T."/>
            <person name="Hiwatashi Y."/>
            <person name="Ishikawa M."/>
            <person name="Iwata M."/>
            <person name="Karol K.G."/>
            <person name="Koehler B."/>
            <person name="Kolukisaoglu U."/>
            <person name="Kubo M."/>
            <person name="Kurata T."/>
            <person name="Lalonde S."/>
            <person name="Li K."/>
            <person name="Li Y."/>
            <person name="Litt A."/>
            <person name="Lyons E."/>
            <person name="Manning G."/>
            <person name="Maruyama T."/>
            <person name="Michael T.P."/>
            <person name="Mikami K."/>
            <person name="Miyazaki S."/>
            <person name="Morinaga S."/>
            <person name="Murata T."/>
            <person name="Mueller-Roeber B."/>
            <person name="Nelson D.R."/>
            <person name="Obara M."/>
            <person name="Oguri Y."/>
            <person name="Olmstead R.G."/>
            <person name="Onodera N."/>
            <person name="Petersen B.L."/>
            <person name="Pils B."/>
            <person name="Prigge M."/>
            <person name="Rensing S.A."/>
            <person name="Riano-Pachon D.M."/>
            <person name="Roberts A.W."/>
            <person name="Sato Y."/>
            <person name="Scheller H.V."/>
            <person name="Schulz B."/>
            <person name="Schulz C."/>
            <person name="Shakirov E.V."/>
            <person name="Shibagaki N."/>
            <person name="Shinohara N."/>
            <person name="Shippen D.E."/>
            <person name="Soerensen I."/>
            <person name="Sotooka R."/>
            <person name="Sugimoto N."/>
            <person name="Sugita M."/>
            <person name="Sumikawa N."/>
            <person name="Tanurdzic M."/>
            <person name="Theissen G."/>
            <person name="Ulvskov P."/>
            <person name="Wakazuki S."/>
            <person name="Weng J.K."/>
            <person name="Willats W.W."/>
            <person name="Wipf D."/>
            <person name="Wolf P.G."/>
            <person name="Yang L."/>
            <person name="Zimmer A.D."/>
            <person name="Zhu Q."/>
            <person name="Mitros T."/>
            <person name="Hellsten U."/>
            <person name="Loque D."/>
            <person name="Otillar R."/>
            <person name="Salamov A."/>
            <person name="Schmutz J."/>
            <person name="Shapiro H."/>
            <person name="Lindquist E."/>
            <person name="Lucas S."/>
            <person name="Rokhsar D."/>
            <person name="Grigoriev I.V."/>
        </authorList>
    </citation>
    <scope>NUCLEOTIDE SEQUENCE [LARGE SCALE GENOMIC DNA]</scope>
</reference>
<dbReference type="eggNOG" id="KOG3151">
    <property type="taxonomic scope" value="Eukaryota"/>
</dbReference>
<organism evidence="5">
    <name type="scientific">Selaginella moellendorffii</name>
    <name type="common">Spikemoss</name>
    <dbReference type="NCBI Taxonomy" id="88036"/>
    <lineage>
        <taxon>Eukaryota</taxon>
        <taxon>Viridiplantae</taxon>
        <taxon>Streptophyta</taxon>
        <taxon>Embryophyta</taxon>
        <taxon>Tracheophyta</taxon>
        <taxon>Lycopodiopsida</taxon>
        <taxon>Selaginellales</taxon>
        <taxon>Selaginellaceae</taxon>
        <taxon>Selaginella</taxon>
    </lineage>
</organism>
<accession>D8SCX9</accession>
<dbReference type="FunFam" id="1.25.40.990:FF:000001">
    <property type="entry name" value="26S proteasome non-ATPase regulatory subunit"/>
    <property type="match status" value="1"/>
</dbReference>
<comment type="similarity">
    <text evidence="1">Belongs to the proteasome subunit S14 family.</text>
</comment>